<evidence type="ECO:0000259" key="1">
    <source>
        <dbReference type="Pfam" id="PF06985"/>
    </source>
</evidence>
<keyword evidence="3" id="KW-1185">Reference proteome</keyword>
<dbReference type="AlphaFoldDB" id="A0A1M2VWZ3"/>
<dbReference type="InterPro" id="IPR010730">
    <property type="entry name" value="HET"/>
</dbReference>
<feature type="domain" description="Heterokaryon incompatibility" evidence="1">
    <location>
        <begin position="73"/>
        <end position="174"/>
    </location>
</feature>
<gene>
    <name evidence="2" type="ORF">TRAPUB_11311</name>
</gene>
<dbReference type="Pfam" id="PF06985">
    <property type="entry name" value="HET"/>
    <property type="match status" value="1"/>
</dbReference>
<dbReference type="EMBL" id="MNAD01000519">
    <property type="protein sequence ID" value="OJT12134.1"/>
    <property type="molecule type" value="Genomic_DNA"/>
</dbReference>
<accession>A0A1M2VWZ3</accession>
<organism evidence="2 3">
    <name type="scientific">Trametes pubescens</name>
    <name type="common">White-rot fungus</name>
    <dbReference type="NCBI Taxonomy" id="154538"/>
    <lineage>
        <taxon>Eukaryota</taxon>
        <taxon>Fungi</taxon>
        <taxon>Dikarya</taxon>
        <taxon>Basidiomycota</taxon>
        <taxon>Agaricomycotina</taxon>
        <taxon>Agaricomycetes</taxon>
        <taxon>Polyporales</taxon>
        <taxon>Polyporaceae</taxon>
        <taxon>Trametes</taxon>
    </lineage>
</organism>
<name>A0A1M2VWZ3_TRAPU</name>
<proteinExistence type="predicted"/>
<dbReference type="Proteomes" id="UP000184267">
    <property type="component" value="Unassembled WGS sequence"/>
</dbReference>
<sequence length="649" mass="73370">MPNVVAHISREVKLPVTTANYPQKDQYPRNAFRLIRCSELLKQGHGSLVVINFSPYPLGDFDRHIKQKPLVPYVAISHAWEPELSLKAHGAKDASDPSWLIPITASEDGTERHLRVRIKVLIAIAKKVVEKGCNYFWLDAFSVAHRDAEDRQLQARHLHNIFRQAQCCIILHGGLGCRVIPSLEEESLERFLSSDRTLSAVMCPEPENVEILYGKHRPDEPVKNFADLELYTVTAPFVDVLERSLGLKNFHTLCSAEEGNKESDNRPTDATQPAMDFTPTHGRTHPAHTTENAYRAKIASLCTAMRARQWDDNIDLKYRAIRAQAIFHNAFMRTHPNSDTSIAHLRAVLTRPKDRETNTLFCKPKNKGEKVRDTPSKVPKEVNNQAMFSDVPVELIETWHSGIQEFNYFWLGLSFAIGHPTHPSYFPHEPPLDGDVEVKQWLRGVFPRGSIQHDSPDSIPWTFQAEADVEFEYLAVSERSGSTAHIPVVHLHAYAREVWRSIPQQLNKVDVYSLSAQHGSAKSTNGLRWTLNPSAGNHQLPKEEEGVQYLMVYIGKYSTERGERRAQASDKLKTEIAAWHARLNLASDPNVAFSYCTARAILVRRDGEKSTIESGFVLEPSWGEVIKDAPGLNEPQKFSLSMPVRRASE</sequence>
<evidence type="ECO:0000313" key="2">
    <source>
        <dbReference type="EMBL" id="OJT12134.1"/>
    </source>
</evidence>
<protein>
    <recommendedName>
        <fullName evidence="1">Heterokaryon incompatibility domain-containing protein</fullName>
    </recommendedName>
</protein>
<comment type="caution">
    <text evidence="2">The sequence shown here is derived from an EMBL/GenBank/DDBJ whole genome shotgun (WGS) entry which is preliminary data.</text>
</comment>
<evidence type="ECO:0000313" key="3">
    <source>
        <dbReference type="Proteomes" id="UP000184267"/>
    </source>
</evidence>
<reference evidence="2 3" key="1">
    <citation type="submission" date="2016-10" db="EMBL/GenBank/DDBJ databases">
        <title>Genome sequence of the basidiomycete white-rot fungus Trametes pubescens.</title>
        <authorList>
            <person name="Makela M.R."/>
            <person name="Granchi Z."/>
            <person name="Peng M."/>
            <person name="De Vries R.P."/>
            <person name="Grigoriev I."/>
            <person name="Riley R."/>
            <person name="Hilden K."/>
        </authorList>
    </citation>
    <scope>NUCLEOTIDE SEQUENCE [LARGE SCALE GENOMIC DNA]</scope>
    <source>
        <strain evidence="2 3">FBCC735</strain>
    </source>
</reference>